<organism evidence="2">
    <name type="scientific">Anopheles sinensis</name>
    <name type="common">Mosquito</name>
    <dbReference type="NCBI Taxonomy" id="74873"/>
    <lineage>
        <taxon>Eukaryota</taxon>
        <taxon>Metazoa</taxon>
        <taxon>Ecdysozoa</taxon>
        <taxon>Arthropoda</taxon>
        <taxon>Hexapoda</taxon>
        <taxon>Insecta</taxon>
        <taxon>Pterygota</taxon>
        <taxon>Neoptera</taxon>
        <taxon>Endopterygota</taxon>
        <taxon>Diptera</taxon>
        <taxon>Nematocera</taxon>
        <taxon>Culicoidea</taxon>
        <taxon>Culicidae</taxon>
        <taxon>Anophelinae</taxon>
        <taxon>Anopheles</taxon>
    </lineage>
</organism>
<proteinExistence type="inferred from homology"/>
<dbReference type="PANTHER" id="PTHR10182">
    <property type="entry name" value="CALCIUM-BINDING PROTEIN 39-RELATED"/>
    <property type="match status" value="1"/>
</dbReference>
<evidence type="ECO:0000313" key="2">
    <source>
        <dbReference type="EMBL" id="KFB37262.1"/>
    </source>
</evidence>
<dbReference type="PANTHER" id="PTHR10182:SF3">
    <property type="entry name" value="PROTEIN MO25"/>
    <property type="match status" value="1"/>
</dbReference>
<dbReference type="OrthoDB" id="609103at2759"/>
<accession>A0A084VH18</accession>
<gene>
    <name evidence="2" type="ORF">ZHAS_00004482</name>
</gene>
<dbReference type="STRING" id="74873.A0A084VH18"/>
<dbReference type="Pfam" id="PF08569">
    <property type="entry name" value="Mo25"/>
    <property type="match status" value="1"/>
</dbReference>
<dbReference type="GO" id="GO:0043539">
    <property type="term" value="F:protein serine/threonine kinase activator activity"/>
    <property type="evidence" value="ECO:0007669"/>
    <property type="project" value="TreeGrafter"/>
</dbReference>
<dbReference type="GO" id="GO:0035556">
    <property type="term" value="P:intracellular signal transduction"/>
    <property type="evidence" value="ECO:0007669"/>
    <property type="project" value="TreeGrafter"/>
</dbReference>
<dbReference type="EMBL" id="ATLV01013123">
    <property type="status" value="NOT_ANNOTATED_CDS"/>
    <property type="molecule type" value="Genomic_DNA"/>
</dbReference>
<evidence type="ECO:0000256" key="1">
    <source>
        <dbReference type="ARBA" id="ARBA00011012"/>
    </source>
</evidence>
<dbReference type="InterPro" id="IPR013878">
    <property type="entry name" value="Mo25"/>
</dbReference>
<keyword evidence="4" id="KW-1185">Reference proteome</keyword>
<evidence type="ECO:0000313" key="4">
    <source>
        <dbReference type="Proteomes" id="UP000030765"/>
    </source>
</evidence>
<dbReference type="SUPFAM" id="SSF48371">
    <property type="entry name" value="ARM repeat"/>
    <property type="match status" value="1"/>
</dbReference>
<dbReference type="InterPro" id="IPR016024">
    <property type="entry name" value="ARM-type_fold"/>
</dbReference>
<dbReference type="EMBL" id="KE524840">
    <property type="protein sequence ID" value="KFB37262.1"/>
    <property type="molecule type" value="Genomic_DNA"/>
</dbReference>
<dbReference type="Gene3D" id="1.25.10.10">
    <property type="entry name" value="Leucine-rich Repeat Variant"/>
    <property type="match status" value="1"/>
</dbReference>
<sequence>MQGLLDEVKLLEESPVAFCMRRTIALTATTKHLRALKELIYECNNAESHGDMILSQVSQQLCNTDLLLRLIKLLKSLEFEARKDVVQIFNNVLIRRLGSLTPTVDYVCSKPEILFQLMDSLNNPTITFYCGQMLRMCIRFEELNRIILHSKKFYDLFHMLDAPTFDVRGEILQVVNKLLVTHQPLIANFLEQNYNEFFDRYYEMLTSDNYVTRRMSVETLSAMLLKPSNIMSMKRYVSCATNLKVIMNMMRDNKCKHYVIELFHIFKLFVGNPSKPKEVLKILVLNQERLATMLRKIPTYLEITNVAIIDEMYYVSVLVESLKLEPEEAAA</sequence>
<protein>
    <recommendedName>
        <fullName evidence="5">Protein Mo25</fullName>
    </recommendedName>
</protein>
<evidence type="ECO:0008006" key="5">
    <source>
        <dbReference type="Google" id="ProtNLM"/>
    </source>
</evidence>
<dbReference type="AlphaFoldDB" id="A0A084VH18"/>
<comment type="similarity">
    <text evidence="1">Belongs to the Mo25 family.</text>
</comment>
<dbReference type="VEuPathDB" id="VectorBase:ASIC004482"/>
<dbReference type="InterPro" id="IPR011989">
    <property type="entry name" value="ARM-like"/>
</dbReference>
<reference evidence="3" key="2">
    <citation type="submission" date="2020-05" db="UniProtKB">
        <authorList>
            <consortium name="EnsemblMetazoa"/>
        </authorList>
    </citation>
    <scope>IDENTIFICATION</scope>
</reference>
<dbReference type="Proteomes" id="UP000030765">
    <property type="component" value="Unassembled WGS sequence"/>
</dbReference>
<name>A0A084VH18_ANOSI</name>
<reference evidence="2 4" key="1">
    <citation type="journal article" date="2014" name="BMC Genomics">
        <title>Genome sequence of Anopheles sinensis provides insight into genetics basis of mosquito competence for malaria parasites.</title>
        <authorList>
            <person name="Zhou D."/>
            <person name="Zhang D."/>
            <person name="Ding G."/>
            <person name="Shi L."/>
            <person name="Hou Q."/>
            <person name="Ye Y."/>
            <person name="Xu Y."/>
            <person name="Zhou H."/>
            <person name="Xiong C."/>
            <person name="Li S."/>
            <person name="Yu J."/>
            <person name="Hong S."/>
            <person name="Yu X."/>
            <person name="Zou P."/>
            <person name="Chen C."/>
            <person name="Chang X."/>
            <person name="Wang W."/>
            <person name="Lv Y."/>
            <person name="Sun Y."/>
            <person name="Ma L."/>
            <person name="Shen B."/>
            <person name="Zhu C."/>
        </authorList>
    </citation>
    <scope>NUCLEOTIDE SEQUENCE [LARGE SCALE GENOMIC DNA]</scope>
</reference>
<dbReference type="EnsemblMetazoa" id="ASIC004482-RA">
    <property type="protein sequence ID" value="ASIC004482-PA"/>
    <property type="gene ID" value="ASIC004482"/>
</dbReference>
<dbReference type="VEuPathDB" id="VectorBase:ASIS011372"/>
<evidence type="ECO:0000313" key="3">
    <source>
        <dbReference type="EnsemblMetazoa" id="ASIC004482-PA"/>
    </source>
</evidence>